<dbReference type="GO" id="GO:0003824">
    <property type="term" value="F:catalytic activity"/>
    <property type="evidence" value="ECO:0007669"/>
    <property type="project" value="UniProtKB-ARBA"/>
</dbReference>
<feature type="domain" description="CHASE" evidence="1">
    <location>
        <begin position="1"/>
        <end position="34"/>
    </location>
</feature>
<gene>
    <name evidence="2" type="ORF">S12H4_02351</name>
</gene>
<dbReference type="PROSITE" id="PS50839">
    <property type="entry name" value="CHASE"/>
    <property type="match status" value="1"/>
</dbReference>
<dbReference type="AlphaFoldDB" id="X1RSR3"/>
<proteinExistence type="predicted"/>
<name>X1RSR3_9ZZZZ</name>
<dbReference type="EMBL" id="BARW01000569">
    <property type="protein sequence ID" value="GAI66240.1"/>
    <property type="molecule type" value="Genomic_DNA"/>
</dbReference>
<dbReference type="InterPro" id="IPR006189">
    <property type="entry name" value="CHASE_dom"/>
</dbReference>
<feature type="non-terminal residue" evidence="2">
    <location>
        <position position="1"/>
    </location>
</feature>
<evidence type="ECO:0000259" key="1">
    <source>
        <dbReference type="PROSITE" id="PS50839"/>
    </source>
</evidence>
<sequence>LQPDMFPAEHLKGVDLRSLTPEEREEIRRILTSG</sequence>
<evidence type="ECO:0000313" key="2">
    <source>
        <dbReference type="EMBL" id="GAI66240.1"/>
    </source>
</evidence>
<comment type="caution">
    <text evidence="2">The sequence shown here is derived from an EMBL/GenBank/DDBJ whole genome shotgun (WGS) entry which is preliminary data.</text>
</comment>
<organism evidence="2">
    <name type="scientific">marine sediment metagenome</name>
    <dbReference type="NCBI Taxonomy" id="412755"/>
    <lineage>
        <taxon>unclassified sequences</taxon>
        <taxon>metagenomes</taxon>
        <taxon>ecological metagenomes</taxon>
    </lineage>
</organism>
<accession>X1RSR3</accession>
<reference evidence="2" key="1">
    <citation type="journal article" date="2014" name="Front. Microbiol.">
        <title>High frequency of phylogenetically diverse reductive dehalogenase-homologous genes in deep subseafloor sedimentary metagenomes.</title>
        <authorList>
            <person name="Kawai M."/>
            <person name="Futagami T."/>
            <person name="Toyoda A."/>
            <person name="Takaki Y."/>
            <person name="Nishi S."/>
            <person name="Hori S."/>
            <person name="Arai W."/>
            <person name="Tsubouchi T."/>
            <person name="Morono Y."/>
            <person name="Uchiyama I."/>
            <person name="Ito T."/>
            <person name="Fujiyama A."/>
            <person name="Inagaki F."/>
            <person name="Takami H."/>
        </authorList>
    </citation>
    <scope>NUCLEOTIDE SEQUENCE</scope>
    <source>
        <strain evidence="2">Expedition CK06-06</strain>
    </source>
</reference>
<protein>
    <recommendedName>
        <fullName evidence="1">CHASE domain-containing protein</fullName>
    </recommendedName>
</protein>